<dbReference type="Pfam" id="PF00126">
    <property type="entry name" value="HTH_1"/>
    <property type="match status" value="1"/>
</dbReference>
<comment type="caution">
    <text evidence="6">The sequence shown here is derived from an EMBL/GenBank/DDBJ whole genome shotgun (WGS) entry which is preliminary data.</text>
</comment>
<dbReference type="InterPro" id="IPR058163">
    <property type="entry name" value="LysR-type_TF_proteobact-type"/>
</dbReference>
<sequence>MFETNEQLFLRVVDAGTLKAAAEQINADPSAVSRKIAALEDRLSVKLLQRSTKRSRPTEEGTQYYEGMRALIEQQSALEARIAGTADTPTGMLRVTAPVDFGAEFVAPVLSKLQEQAPNLKVELLLGSTFSDLLEQNIDVAIRIGRLPDSSLIARRLGSVPRVIVASNSYVEANGMPMTPAQAEKHRFIIYRPEQNNTSIKMRQNGKQVTMPMSGNLTVNSVAAIRKLISAGKGLHLGPTWVFKDGLSEGSIVRVLPEYELEAFPLHAVYVPSNYVPAKVRAFIDLMRRSVRSNTAITD</sequence>
<dbReference type="PROSITE" id="PS50931">
    <property type="entry name" value="HTH_LYSR"/>
    <property type="match status" value="1"/>
</dbReference>
<dbReference type="Gene3D" id="1.10.10.10">
    <property type="entry name" value="Winged helix-like DNA-binding domain superfamily/Winged helix DNA-binding domain"/>
    <property type="match status" value="1"/>
</dbReference>
<dbReference type="PANTHER" id="PTHR30537:SF5">
    <property type="entry name" value="HTH-TYPE TRANSCRIPTIONAL ACTIVATOR TTDR-RELATED"/>
    <property type="match status" value="1"/>
</dbReference>
<keyword evidence="2" id="KW-0805">Transcription regulation</keyword>
<evidence type="ECO:0000256" key="3">
    <source>
        <dbReference type="ARBA" id="ARBA00023125"/>
    </source>
</evidence>
<dbReference type="EMBL" id="BLJE01000006">
    <property type="protein sequence ID" value="GFE66753.1"/>
    <property type="molecule type" value="Genomic_DNA"/>
</dbReference>
<dbReference type="PANTHER" id="PTHR30537">
    <property type="entry name" value="HTH-TYPE TRANSCRIPTIONAL REGULATOR"/>
    <property type="match status" value="1"/>
</dbReference>
<keyword evidence="7" id="KW-1185">Reference proteome</keyword>
<reference evidence="6 7" key="1">
    <citation type="submission" date="2019-12" db="EMBL/GenBank/DDBJ databases">
        <title>Litoreibacter badius sp. nov., a novel bacteriochlorophyll a-containing bacterium in the genus Litoreibacter.</title>
        <authorList>
            <person name="Kanamuro M."/>
            <person name="Takabe Y."/>
            <person name="Mori K."/>
            <person name="Takaichi S."/>
            <person name="Hanada S."/>
        </authorList>
    </citation>
    <scope>NUCLEOTIDE SEQUENCE [LARGE SCALE GENOMIC DNA]</scope>
    <source>
        <strain evidence="6 7">K6</strain>
    </source>
</reference>
<dbReference type="InterPro" id="IPR036388">
    <property type="entry name" value="WH-like_DNA-bd_sf"/>
</dbReference>
<name>A0A6N6JK96_9RHOB</name>
<dbReference type="GO" id="GO:0003700">
    <property type="term" value="F:DNA-binding transcription factor activity"/>
    <property type="evidence" value="ECO:0007669"/>
    <property type="project" value="InterPro"/>
</dbReference>
<evidence type="ECO:0000259" key="5">
    <source>
        <dbReference type="PROSITE" id="PS50931"/>
    </source>
</evidence>
<feature type="domain" description="HTH lysR-type" evidence="5">
    <location>
        <begin position="7"/>
        <end position="58"/>
    </location>
</feature>
<evidence type="ECO:0000313" key="6">
    <source>
        <dbReference type="EMBL" id="GFE66753.1"/>
    </source>
</evidence>
<dbReference type="Pfam" id="PF03466">
    <property type="entry name" value="LysR_substrate"/>
    <property type="match status" value="1"/>
</dbReference>
<dbReference type="GO" id="GO:0003677">
    <property type="term" value="F:DNA binding"/>
    <property type="evidence" value="ECO:0007669"/>
    <property type="project" value="UniProtKB-KW"/>
</dbReference>
<dbReference type="SUPFAM" id="SSF53850">
    <property type="entry name" value="Periplasmic binding protein-like II"/>
    <property type="match status" value="1"/>
</dbReference>
<evidence type="ECO:0000256" key="2">
    <source>
        <dbReference type="ARBA" id="ARBA00023015"/>
    </source>
</evidence>
<dbReference type="RefSeq" id="WP_159810088.1">
    <property type="nucleotide sequence ID" value="NZ_BLJE01000006.1"/>
</dbReference>
<evidence type="ECO:0000313" key="7">
    <source>
        <dbReference type="Proteomes" id="UP000436822"/>
    </source>
</evidence>
<dbReference type="CDD" id="cd08422">
    <property type="entry name" value="PBP2_CrgA_like"/>
    <property type="match status" value="1"/>
</dbReference>
<gene>
    <name evidence="6" type="ORF">KIN_38270</name>
</gene>
<dbReference type="InterPro" id="IPR005119">
    <property type="entry name" value="LysR_subst-bd"/>
</dbReference>
<organism evidence="6 7">
    <name type="scientific">Litoreibacter roseus</name>
    <dbReference type="NCBI Taxonomy" id="2601869"/>
    <lineage>
        <taxon>Bacteria</taxon>
        <taxon>Pseudomonadati</taxon>
        <taxon>Pseudomonadota</taxon>
        <taxon>Alphaproteobacteria</taxon>
        <taxon>Rhodobacterales</taxon>
        <taxon>Roseobacteraceae</taxon>
        <taxon>Litoreibacter</taxon>
    </lineage>
</organism>
<dbReference type="AlphaFoldDB" id="A0A6N6JK96"/>
<dbReference type="OrthoDB" id="9786526at2"/>
<keyword evidence="3" id="KW-0238">DNA-binding</keyword>
<evidence type="ECO:0000256" key="4">
    <source>
        <dbReference type="ARBA" id="ARBA00023163"/>
    </source>
</evidence>
<protein>
    <submittedName>
        <fullName evidence="6">LysR family transcriptional regulator</fullName>
    </submittedName>
</protein>
<keyword evidence="4" id="KW-0804">Transcription</keyword>
<comment type="similarity">
    <text evidence="1">Belongs to the LysR transcriptional regulatory family.</text>
</comment>
<evidence type="ECO:0000256" key="1">
    <source>
        <dbReference type="ARBA" id="ARBA00009437"/>
    </source>
</evidence>
<dbReference type="InterPro" id="IPR036390">
    <property type="entry name" value="WH_DNA-bd_sf"/>
</dbReference>
<dbReference type="InterPro" id="IPR000847">
    <property type="entry name" value="LysR_HTH_N"/>
</dbReference>
<dbReference type="Gene3D" id="3.40.190.290">
    <property type="match status" value="1"/>
</dbReference>
<dbReference type="SUPFAM" id="SSF46785">
    <property type="entry name" value="Winged helix' DNA-binding domain"/>
    <property type="match status" value="1"/>
</dbReference>
<accession>A0A6N6JK96</accession>
<dbReference type="Proteomes" id="UP000436822">
    <property type="component" value="Unassembled WGS sequence"/>
</dbReference>
<proteinExistence type="inferred from homology"/>